<dbReference type="RefSeq" id="WP_142716011.1">
    <property type="nucleotide sequence ID" value="NZ_FXTH01000026.1"/>
</dbReference>
<evidence type="ECO:0000313" key="2">
    <source>
        <dbReference type="Proteomes" id="UP000317593"/>
    </source>
</evidence>
<dbReference type="Gene3D" id="3.60.20.10">
    <property type="entry name" value="Glutamine Phosphoribosylpyrophosphate, subunit 1, domain 1"/>
    <property type="match status" value="1"/>
</dbReference>
<dbReference type="EMBL" id="FXTH01000026">
    <property type="protein sequence ID" value="SMO92562.1"/>
    <property type="molecule type" value="Genomic_DNA"/>
</dbReference>
<evidence type="ECO:0000313" key="1">
    <source>
        <dbReference type="EMBL" id="SMO92562.1"/>
    </source>
</evidence>
<proteinExistence type="predicted"/>
<reference evidence="1 2" key="1">
    <citation type="submission" date="2017-05" db="EMBL/GenBank/DDBJ databases">
        <authorList>
            <person name="Varghese N."/>
            <person name="Submissions S."/>
        </authorList>
    </citation>
    <scope>NUCLEOTIDE SEQUENCE [LARGE SCALE GENOMIC DNA]</scope>
    <source>
        <strain evidence="1 2">DSM 21194</strain>
    </source>
</reference>
<name>A0A521F8M8_9BACT</name>
<organism evidence="1 2">
    <name type="scientific">Fodinibius sediminis</name>
    <dbReference type="NCBI Taxonomy" id="1214077"/>
    <lineage>
        <taxon>Bacteria</taxon>
        <taxon>Pseudomonadati</taxon>
        <taxon>Balneolota</taxon>
        <taxon>Balneolia</taxon>
        <taxon>Balneolales</taxon>
        <taxon>Balneolaceae</taxon>
        <taxon>Fodinibius</taxon>
    </lineage>
</organism>
<keyword evidence="2" id="KW-1185">Reference proteome</keyword>
<dbReference type="AlphaFoldDB" id="A0A521F8M8"/>
<dbReference type="InterPro" id="IPR029055">
    <property type="entry name" value="Ntn_hydrolases_N"/>
</dbReference>
<protein>
    <submittedName>
        <fullName evidence="1">Uncharacterized protein</fullName>
    </submittedName>
</protein>
<accession>A0A521F8M8</accession>
<dbReference type="Proteomes" id="UP000317593">
    <property type="component" value="Unassembled WGS sequence"/>
</dbReference>
<dbReference type="OrthoDB" id="582107at2"/>
<gene>
    <name evidence="1" type="ORF">SAMN06265218_12623</name>
</gene>
<sequence>MTLAISWIRKISDGSEELIFASDSRLSGGRNLDCCPKILTLARSDSAMAFAGDTDFSFPLIHQLKLAIESHQPSLDRAMDLHKMKAHALKVFNSMSDSVQSYVEVLENPDTSFLLGGYSWVNKEFAIWKIHYKEKEKRFACRPAKTWIEDFGKIAFIGDRAKDAQNNLIKLLKEKYGLTTENGASKKGFDMEPFEVLRNMLRKADPNDSIGGAPQLVKVYQHMNCRSVGVYWPNKSSKNVYLLGRPLFDYENTDNWIMDPDKLITSHPRFSKNT</sequence>